<gene>
    <name evidence="2" type="ORF">SGCZBJ_13120</name>
</gene>
<feature type="region of interest" description="Disordered" evidence="1">
    <location>
        <begin position="80"/>
        <end position="157"/>
    </location>
</feature>
<evidence type="ECO:0000313" key="3">
    <source>
        <dbReference type="Proteomes" id="UP000234479"/>
    </source>
</evidence>
<sequence>MGLDQTRSLAPYTSVMAEKSEQIDALLTEIRDLVVETYHGAAKELLTQAQGEAPKARMEASKLAALVGRPVEMLHAARLRSQKISASRQPAADDGEEDEADMHGEIPTDPEELRAAVESKVAKLAELLERKRRDGDGGGDRRDDIGAAAEVSQRRSG</sequence>
<protein>
    <submittedName>
        <fullName evidence="2">Uncharacterized protein</fullName>
    </submittedName>
</protein>
<name>A0A2N5DGJ5_9CAUL</name>
<dbReference type="Proteomes" id="UP000234479">
    <property type="component" value="Unassembled WGS sequence"/>
</dbReference>
<accession>A0A2N5DGJ5</accession>
<dbReference type="AlphaFoldDB" id="A0A2N5DGJ5"/>
<reference evidence="2 3" key="1">
    <citation type="submission" date="2017-12" db="EMBL/GenBank/DDBJ databases">
        <title>The genome sequence of Caulobacter sp. 410.</title>
        <authorList>
            <person name="Gao J."/>
            <person name="Mao X."/>
            <person name="Sun J."/>
        </authorList>
    </citation>
    <scope>NUCLEOTIDE SEQUENCE [LARGE SCALE GENOMIC DNA]</scope>
    <source>
        <strain evidence="2 3">410</strain>
    </source>
</reference>
<comment type="caution">
    <text evidence="2">The sequence shown here is derived from an EMBL/GenBank/DDBJ whole genome shotgun (WGS) entry which is preliminary data.</text>
</comment>
<evidence type="ECO:0000256" key="1">
    <source>
        <dbReference type="SAM" id="MobiDB-lite"/>
    </source>
</evidence>
<feature type="compositionally biased region" description="Basic and acidic residues" evidence="1">
    <location>
        <begin position="101"/>
        <end position="145"/>
    </location>
</feature>
<proteinExistence type="predicted"/>
<dbReference type="EMBL" id="PJRS01000022">
    <property type="protein sequence ID" value="PLR25167.1"/>
    <property type="molecule type" value="Genomic_DNA"/>
</dbReference>
<evidence type="ECO:0000313" key="2">
    <source>
        <dbReference type="EMBL" id="PLR25167.1"/>
    </source>
</evidence>
<organism evidence="2 3">
    <name type="scientific">Caulobacter zeae</name>
    <dbReference type="NCBI Taxonomy" id="2055137"/>
    <lineage>
        <taxon>Bacteria</taxon>
        <taxon>Pseudomonadati</taxon>
        <taxon>Pseudomonadota</taxon>
        <taxon>Alphaproteobacteria</taxon>
        <taxon>Caulobacterales</taxon>
        <taxon>Caulobacteraceae</taxon>
        <taxon>Caulobacter</taxon>
    </lineage>
</organism>
<keyword evidence="3" id="KW-1185">Reference proteome</keyword>